<sequence length="248" mass="27032">MPVKPTILLIPGGWHTIAAYQALIDNFESRNYPVVAPALPSGADKTPANPAEEDIALFSATAQSLVDDGAEVIAVAHSYGGTIAAEAFSGKGLRQRREAGLPGGVQMIVFVAAFVLEEGKNLESNAPIDIVPWCEYKDDLKIIAPGVDAGPVFYPDLPKDQQQKWLSTLIKHPRQCSFHCPSKTAYSEIDVAFVYCKQDVAFPYFAQRAMVEVLKAKGVEFQEVTLDSGHFPMLSMPNVLSERILQLI</sequence>
<reference evidence="2" key="1">
    <citation type="submission" date="2023-06" db="EMBL/GenBank/DDBJ databases">
        <title>Conoideocrella luteorostrata (Hypocreales: Clavicipitaceae), a potential biocontrol fungus for elongate hemlock scale in United States Christmas tree production areas.</title>
        <authorList>
            <person name="Barrett H."/>
            <person name="Lovett B."/>
            <person name="Macias A.M."/>
            <person name="Stajich J.E."/>
            <person name="Kasson M.T."/>
        </authorList>
    </citation>
    <scope>NUCLEOTIDE SEQUENCE</scope>
    <source>
        <strain evidence="2">ARSEF 14590</strain>
    </source>
</reference>
<comment type="caution">
    <text evidence="2">The sequence shown here is derived from an EMBL/GenBank/DDBJ whole genome shotgun (WGS) entry which is preliminary data.</text>
</comment>
<evidence type="ECO:0000313" key="3">
    <source>
        <dbReference type="Proteomes" id="UP001251528"/>
    </source>
</evidence>
<accession>A0AAJ0FTG4</accession>
<dbReference type="EMBL" id="JASWJB010000119">
    <property type="protein sequence ID" value="KAK2596155.1"/>
    <property type="molecule type" value="Genomic_DNA"/>
</dbReference>
<name>A0AAJ0FTG4_9HYPO</name>
<dbReference type="InterPro" id="IPR000073">
    <property type="entry name" value="AB_hydrolase_1"/>
</dbReference>
<dbReference type="AlphaFoldDB" id="A0AAJ0FTG4"/>
<dbReference type="Gene3D" id="3.40.50.1820">
    <property type="entry name" value="alpha/beta hydrolase"/>
    <property type="match status" value="1"/>
</dbReference>
<keyword evidence="3" id="KW-1185">Reference proteome</keyword>
<dbReference type="InterPro" id="IPR052897">
    <property type="entry name" value="Sec-Metab_Biosynth_Hydrolase"/>
</dbReference>
<gene>
    <name evidence="2" type="ORF">QQS21_006432</name>
</gene>
<evidence type="ECO:0000313" key="2">
    <source>
        <dbReference type="EMBL" id="KAK2596155.1"/>
    </source>
</evidence>
<dbReference type="InterPro" id="IPR029058">
    <property type="entry name" value="AB_hydrolase_fold"/>
</dbReference>
<feature type="domain" description="AB hydrolase-1" evidence="1">
    <location>
        <begin position="7"/>
        <end position="239"/>
    </location>
</feature>
<proteinExistence type="predicted"/>
<dbReference type="PANTHER" id="PTHR37017:SF13">
    <property type="entry name" value="AB HYDROLASE-1 DOMAIN-CONTAINING PROTEIN"/>
    <property type="match status" value="1"/>
</dbReference>
<dbReference type="Proteomes" id="UP001251528">
    <property type="component" value="Unassembled WGS sequence"/>
</dbReference>
<evidence type="ECO:0000259" key="1">
    <source>
        <dbReference type="Pfam" id="PF12697"/>
    </source>
</evidence>
<dbReference type="Pfam" id="PF12697">
    <property type="entry name" value="Abhydrolase_6"/>
    <property type="match status" value="1"/>
</dbReference>
<organism evidence="2 3">
    <name type="scientific">Conoideocrella luteorostrata</name>
    <dbReference type="NCBI Taxonomy" id="1105319"/>
    <lineage>
        <taxon>Eukaryota</taxon>
        <taxon>Fungi</taxon>
        <taxon>Dikarya</taxon>
        <taxon>Ascomycota</taxon>
        <taxon>Pezizomycotina</taxon>
        <taxon>Sordariomycetes</taxon>
        <taxon>Hypocreomycetidae</taxon>
        <taxon>Hypocreales</taxon>
        <taxon>Clavicipitaceae</taxon>
        <taxon>Conoideocrella</taxon>
    </lineage>
</organism>
<protein>
    <recommendedName>
        <fullName evidence="1">AB hydrolase-1 domain-containing protein</fullName>
    </recommendedName>
</protein>
<dbReference type="SUPFAM" id="SSF53474">
    <property type="entry name" value="alpha/beta-Hydrolases"/>
    <property type="match status" value="1"/>
</dbReference>
<dbReference type="PANTHER" id="PTHR37017">
    <property type="entry name" value="AB HYDROLASE-1 DOMAIN-CONTAINING PROTEIN-RELATED"/>
    <property type="match status" value="1"/>
</dbReference>